<dbReference type="Pfam" id="PF20137">
    <property type="entry name" value="BubE"/>
    <property type="match status" value="1"/>
</dbReference>
<sequence>MKKILRWLCDFFTFKKKIRLVLTNEFPRSFKHNIIYIEGDIKIKDYWYSKFVCPCGCGDILTLNLMSDSPPSWSLDINQQTNHFSFHPSIRRKIKCKSHFWITNSKIIWCRD</sequence>
<evidence type="ECO:0000313" key="2">
    <source>
        <dbReference type="EMBL" id="AZA96056.1"/>
    </source>
</evidence>
<dbReference type="AlphaFoldDB" id="A0AAD0YDR2"/>
<dbReference type="Proteomes" id="UP000281741">
    <property type="component" value="Chromosome"/>
</dbReference>
<dbReference type="EMBL" id="CP033915">
    <property type="protein sequence ID" value="AZA87555.1"/>
    <property type="molecule type" value="Genomic_DNA"/>
</dbReference>
<dbReference type="InterPro" id="IPR045384">
    <property type="entry name" value="DUF6527"/>
</dbReference>
<dbReference type="Proteomes" id="UP000274073">
    <property type="component" value="Chromosome"/>
</dbReference>
<accession>A0AAD0YDR2</accession>
<evidence type="ECO:0000313" key="1">
    <source>
        <dbReference type="EMBL" id="AZA87555.1"/>
    </source>
</evidence>
<name>A0AAD0YDR2_9FLAO</name>
<organism evidence="1 3">
    <name type="scientific">Chryseobacterium shandongense</name>
    <dbReference type="NCBI Taxonomy" id="1493872"/>
    <lineage>
        <taxon>Bacteria</taxon>
        <taxon>Pseudomonadati</taxon>
        <taxon>Bacteroidota</taxon>
        <taxon>Flavobacteriia</taxon>
        <taxon>Flavobacteriales</taxon>
        <taxon>Weeksellaceae</taxon>
        <taxon>Chryseobacterium group</taxon>
        <taxon>Chryseobacterium</taxon>
    </lineage>
</organism>
<gene>
    <name evidence="1" type="ORF">EG349_12505</name>
    <name evidence="2" type="ORF">EG353_10975</name>
</gene>
<proteinExistence type="predicted"/>
<dbReference type="RefSeq" id="WP_123854704.1">
    <property type="nucleotide sequence ID" value="NZ_CP033912.1"/>
</dbReference>
<evidence type="ECO:0000313" key="4">
    <source>
        <dbReference type="Proteomes" id="UP000281741"/>
    </source>
</evidence>
<dbReference type="EMBL" id="CP033912">
    <property type="protein sequence ID" value="AZA96056.1"/>
    <property type="molecule type" value="Genomic_DNA"/>
</dbReference>
<reference evidence="3 4" key="1">
    <citation type="submission" date="2018-11" db="EMBL/GenBank/DDBJ databases">
        <title>Proposal to divide the Flavobacteriaceae and reorganize its genera based on Amino Acid Identity values calculated from whole genome sequences.</title>
        <authorList>
            <person name="Nicholson A.C."/>
            <person name="Gulvik C.A."/>
            <person name="Whitney A.M."/>
            <person name="Humrighouse B.W."/>
            <person name="Bell M."/>
            <person name="Holmes B."/>
            <person name="Steigerwalt A.G."/>
            <person name="Villarma A."/>
            <person name="Sheth M."/>
            <person name="Batra D."/>
            <person name="Pryor J."/>
            <person name="Bernardet J.-F."/>
            <person name="Hugo C."/>
            <person name="Kampfer P."/>
            <person name="Newman J."/>
            <person name="McQuiston J.R."/>
        </authorList>
    </citation>
    <scope>NUCLEOTIDE SEQUENCE [LARGE SCALE GENOMIC DNA]</scope>
    <source>
        <strain evidence="1 3">G0207</strain>
        <strain evidence="2 4">H5143</strain>
    </source>
</reference>
<protein>
    <submittedName>
        <fullName evidence="1">Uncharacterized protein</fullName>
    </submittedName>
</protein>
<evidence type="ECO:0000313" key="3">
    <source>
        <dbReference type="Proteomes" id="UP000274073"/>
    </source>
</evidence>
<keyword evidence="4" id="KW-1185">Reference proteome</keyword>